<reference evidence="5 6" key="1">
    <citation type="submission" date="2019-03" db="EMBL/GenBank/DDBJ databases">
        <title>Genomic Encyclopedia of Archaeal and Bacterial Type Strains, Phase II (KMG-II): from individual species to whole genera.</title>
        <authorList>
            <person name="Goeker M."/>
        </authorList>
    </citation>
    <scope>NUCLEOTIDE SEQUENCE [LARGE SCALE GENOMIC DNA]</scope>
    <source>
        <strain evidence="5 6">ATCC 700618</strain>
    </source>
</reference>
<dbReference type="GO" id="GO:0016887">
    <property type="term" value="F:ATP hydrolysis activity"/>
    <property type="evidence" value="ECO:0007669"/>
    <property type="project" value="InterPro"/>
</dbReference>
<evidence type="ECO:0000256" key="3">
    <source>
        <dbReference type="ARBA" id="ARBA00022840"/>
    </source>
</evidence>
<dbReference type="Pfam" id="PF00005">
    <property type="entry name" value="ABC_tran"/>
    <property type="match status" value="1"/>
</dbReference>
<dbReference type="GO" id="GO:0043190">
    <property type="term" value="C:ATP-binding cassette (ABC) transporter complex"/>
    <property type="evidence" value="ECO:0007669"/>
    <property type="project" value="InterPro"/>
</dbReference>
<dbReference type="Gene3D" id="3.40.50.300">
    <property type="entry name" value="P-loop containing nucleotide triphosphate hydrolases"/>
    <property type="match status" value="2"/>
</dbReference>
<comment type="caution">
    <text evidence="5">The sequence shown here is derived from an EMBL/GenBank/DDBJ whole genome shotgun (WGS) entry which is preliminary data.</text>
</comment>
<dbReference type="RefSeq" id="WP_341799053.1">
    <property type="nucleotide sequence ID" value="NZ_NNCE01000006.1"/>
</dbReference>
<dbReference type="InterPro" id="IPR008995">
    <property type="entry name" value="Mo/tungstate-bd_C_term_dom"/>
</dbReference>
<dbReference type="Gene3D" id="2.40.50.100">
    <property type="match status" value="1"/>
</dbReference>
<dbReference type="InterPro" id="IPR013611">
    <property type="entry name" value="Transp-assoc_OB_typ2"/>
</dbReference>
<dbReference type="GO" id="GO:0005524">
    <property type="term" value="F:ATP binding"/>
    <property type="evidence" value="ECO:0007669"/>
    <property type="project" value="UniProtKB-KW"/>
</dbReference>
<keyword evidence="1" id="KW-0813">Transport</keyword>
<evidence type="ECO:0000313" key="6">
    <source>
        <dbReference type="Proteomes" id="UP000295518"/>
    </source>
</evidence>
<proteinExistence type="predicted"/>
<dbReference type="PROSITE" id="PS50893">
    <property type="entry name" value="ABC_TRANSPORTER_2"/>
    <property type="match status" value="1"/>
</dbReference>
<feature type="domain" description="ABC transporter" evidence="4">
    <location>
        <begin position="35"/>
        <end position="362"/>
    </location>
</feature>
<dbReference type="InterPro" id="IPR003439">
    <property type="entry name" value="ABC_transporter-like_ATP-bd"/>
</dbReference>
<keyword evidence="3 5" id="KW-0067">ATP-binding</keyword>
<evidence type="ECO:0000259" key="4">
    <source>
        <dbReference type="PROSITE" id="PS50893"/>
    </source>
</evidence>
<dbReference type="AlphaFoldDB" id="A0A4R6IEV2"/>
<organism evidence="5 6">
    <name type="scientific">Mycoplasma testudineum</name>
    <dbReference type="NCBI Taxonomy" id="244584"/>
    <lineage>
        <taxon>Bacteria</taxon>
        <taxon>Bacillati</taxon>
        <taxon>Mycoplasmatota</taxon>
        <taxon>Mollicutes</taxon>
        <taxon>Mycoplasmataceae</taxon>
        <taxon>Mycoplasma</taxon>
    </lineage>
</organism>
<keyword evidence="6" id="KW-1185">Reference proteome</keyword>
<dbReference type="InterPro" id="IPR027417">
    <property type="entry name" value="P-loop_NTPase"/>
</dbReference>
<dbReference type="Pfam" id="PF08402">
    <property type="entry name" value="TOBE_2"/>
    <property type="match status" value="1"/>
</dbReference>
<gene>
    <name evidence="5" type="ORF">EI74_0716</name>
</gene>
<dbReference type="PANTHER" id="PTHR42781:SF4">
    <property type="entry name" value="SPERMIDINE_PUTRESCINE IMPORT ATP-BINDING PROTEIN POTA"/>
    <property type="match status" value="1"/>
</dbReference>
<dbReference type="SUPFAM" id="SSF50331">
    <property type="entry name" value="MOP-like"/>
    <property type="match status" value="1"/>
</dbReference>
<dbReference type="PROSITE" id="PS00211">
    <property type="entry name" value="ABC_TRANSPORTER_1"/>
    <property type="match status" value="1"/>
</dbReference>
<dbReference type="EMBL" id="SNWN01000014">
    <property type="protein sequence ID" value="TDO19445.1"/>
    <property type="molecule type" value="Genomic_DNA"/>
</dbReference>
<dbReference type="GO" id="GO:0022857">
    <property type="term" value="F:transmembrane transporter activity"/>
    <property type="evidence" value="ECO:0007669"/>
    <property type="project" value="InterPro"/>
</dbReference>
<accession>A0A4R6IEV2</accession>
<dbReference type="InterPro" id="IPR017871">
    <property type="entry name" value="ABC_transporter-like_CS"/>
</dbReference>
<keyword evidence="2" id="KW-0547">Nucleotide-binding</keyword>
<protein>
    <submittedName>
        <fullName evidence="5">Spermidine/putrescine transport system ATP-binding protein</fullName>
    </submittedName>
</protein>
<dbReference type="Proteomes" id="UP000295518">
    <property type="component" value="Unassembled WGS sequence"/>
</dbReference>
<dbReference type="SUPFAM" id="SSF52540">
    <property type="entry name" value="P-loop containing nucleoside triphosphate hydrolases"/>
    <property type="match status" value="1"/>
</dbReference>
<evidence type="ECO:0000313" key="5">
    <source>
        <dbReference type="EMBL" id="TDO19445.1"/>
    </source>
</evidence>
<dbReference type="PANTHER" id="PTHR42781">
    <property type="entry name" value="SPERMIDINE/PUTRESCINE IMPORT ATP-BINDING PROTEIN POTA"/>
    <property type="match status" value="1"/>
</dbReference>
<sequence length="479" mass="55323">MEHETAILEIKKKIQDKMSKKEIDFNKRLKTKPIIELKELEKNFGSKDVLKSIDLKIYEGEFITILGPSGSGKSTILSLLGGFEYPTRGEIVIQGKDVKDLSPNKRPTSTIFQDYALFPHLDVAGNVSYGLKLIRKPVDSLVEKMQPKLVKLKEQWKAKAKLEMNKLDKIQAEYIAKLEKFEKSDKNSKLLNKKEHAKIQKWLDDSDFKYSHWENYVSLKTESFTHRHMSRALTKKEIDKRVELMLQLVGLEGNGKENINNLSGGMKQRVALARSLAIRPKILLLDEPLSALDAKIRTQMQKLLVSLQEELNLTFVFVTHDQKEALELSSRIIVVRNGKIEQFDLPEKIYDYPKNKWVANFIGESNFFEGIFRGDYQIEFLGKTFRTIQNEFEIGQKLDVLIRPEDISISLSRGAFSGTVQDWTYKGSYYITEVKITEEKTLLVESTEFYDINTKVYLNWDIDDIHLMQQENLVGNQNG</sequence>
<dbReference type="InterPro" id="IPR003593">
    <property type="entry name" value="AAA+_ATPase"/>
</dbReference>
<name>A0A4R6IEV2_9MOLU</name>
<evidence type="ECO:0000256" key="2">
    <source>
        <dbReference type="ARBA" id="ARBA00022741"/>
    </source>
</evidence>
<dbReference type="SMART" id="SM00382">
    <property type="entry name" value="AAA"/>
    <property type="match status" value="1"/>
</dbReference>
<evidence type="ECO:0000256" key="1">
    <source>
        <dbReference type="ARBA" id="ARBA00022448"/>
    </source>
</evidence>
<dbReference type="InterPro" id="IPR050093">
    <property type="entry name" value="ABC_SmlMolc_Importer"/>
</dbReference>